<evidence type="ECO:0008006" key="3">
    <source>
        <dbReference type="Google" id="ProtNLM"/>
    </source>
</evidence>
<protein>
    <recommendedName>
        <fullName evidence="3">DUF1639 family protein</fullName>
    </recommendedName>
</protein>
<keyword evidence="2" id="KW-1185">Reference proteome</keyword>
<dbReference type="InterPro" id="IPR012438">
    <property type="entry name" value="DUF1639"/>
</dbReference>
<dbReference type="EMBL" id="CAXHTB010000009">
    <property type="protein sequence ID" value="CAL0312432.1"/>
    <property type="molecule type" value="Genomic_DNA"/>
</dbReference>
<dbReference type="PANTHER" id="PTHR33130">
    <property type="entry name" value="PUTATIVE (DUF1639)-RELATED"/>
    <property type="match status" value="1"/>
</dbReference>
<evidence type="ECO:0000313" key="1">
    <source>
        <dbReference type="EMBL" id="CAL0312432.1"/>
    </source>
</evidence>
<proteinExistence type="predicted"/>
<dbReference type="Pfam" id="PF07797">
    <property type="entry name" value="DUF1639"/>
    <property type="match status" value="1"/>
</dbReference>
<sequence>MAMLPKRSNPLHNFSMPRLKWGNQRVLNCINFSTHQPSSLHHRSMNQTENSFHNSKKRKTLLSNNIDDNLNNINAVREKLMIDLRVAAKNLKVSIFDENATAGESASANPMPWNLRTRRAACKTLNCEEQRNLNFPVKVIEAVVSKEKRNKKNVERVEKNQKLMINGRREFCVSMTKEEIQQDFWALAGTKPPRRPKKRPKIVQRQLDTLFPGLWLTEVNADSYKVSDDPE</sequence>
<dbReference type="PANTHER" id="PTHR33130:SF87">
    <property type="entry name" value="DUF1639 FAMILY PROTEIN"/>
    <property type="match status" value="1"/>
</dbReference>
<reference evidence="1 2" key="1">
    <citation type="submission" date="2024-03" db="EMBL/GenBank/DDBJ databases">
        <authorList>
            <person name="Martinez-Hernandez J."/>
        </authorList>
    </citation>
    <scope>NUCLEOTIDE SEQUENCE [LARGE SCALE GENOMIC DNA]</scope>
</reference>
<name>A0AAV1WUJ7_LUPLU</name>
<evidence type="ECO:0000313" key="2">
    <source>
        <dbReference type="Proteomes" id="UP001497480"/>
    </source>
</evidence>
<comment type="caution">
    <text evidence="1">The sequence shown here is derived from an EMBL/GenBank/DDBJ whole genome shotgun (WGS) entry which is preliminary data.</text>
</comment>
<gene>
    <name evidence="1" type="ORF">LLUT_LOCUS13492</name>
</gene>
<accession>A0AAV1WUJ7</accession>
<organism evidence="1 2">
    <name type="scientific">Lupinus luteus</name>
    <name type="common">European yellow lupine</name>
    <dbReference type="NCBI Taxonomy" id="3873"/>
    <lineage>
        <taxon>Eukaryota</taxon>
        <taxon>Viridiplantae</taxon>
        <taxon>Streptophyta</taxon>
        <taxon>Embryophyta</taxon>
        <taxon>Tracheophyta</taxon>
        <taxon>Spermatophyta</taxon>
        <taxon>Magnoliopsida</taxon>
        <taxon>eudicotyledons</taxon>
        <taxon>Gunneridae</taxon>
        <taxon>Pentapetalae</taxon>
        <taxon>rosids</taxon>
        <taxon>fabids</taxon>
        <taxon>Fabales</taxon>
        <taxon>Fabaceae</taxon>
        <taxon>Papilionoideae</taxon>
        <taxon>50 kb inversion clade</taxon>
        <taxon>genistoids sensu lato</taxon>
        <taxon>core genistoids</taxon>
        <taxon>Genisteae</taxon>
        <taxon>Lupinus</taxon>
    </lineage>
</organism>
<dbReference type="AlphaFoldDB" id="A0AAV1WUJ7"/>
<dbReference type="Proteomes" id="UP001497480">
    <property type="component" value="Unassembled WGS sequence"/>
</dbReference>